<keyword evidence="4" id="KW-1133">Transmembrane helix</keyword>
<feature type="transmembrane region" description="Helical" evidence="4">
    <location>
        <begin position="162"/>
        <end position="181"/>
    </location>
</feature>
<dbReference type="Pfam" id="PF12906">
    <property type="entry name" value="RINGv"/>
    <property type="match status" value="1"/>
</dbReference>
<dbReference type="OrthoDB" id="449054at2759"/>
<evidence type="ECO:0000259" key="5">
    <source>
        <dbReference type="PROSITE" id="PS51292"/>
    </source>
</evidence>
<feature type="transmembrane region" description="Helical" evidence="4">
    <location>
        <begin position="193"/>
        <end position="217"/>
    </location>
</feature>
<dbReference type="InterPro" id="IPR011016">
    <property type="entry name" value="Znf_RING-CH"/>
</dbReference>
<keyword evidence="1" id="KW-0479">Metal-binding</keyword>
<accession>A0A0G4FI58</accession>
<feature type="transmembrane region" description="Helical" evidence="4">
    <location>
        <begin position="349"/>
        <end position="368"/>
    </location>
</feature>
<dbReference type="VEuPathDB" id="CryptoDB:Vbra_1367"/>
<dbReference type="SUPFAM" id="SSF57850">
    <property type="entry name" value="RING/U-box"/>
    <property type="match status" value="1"/>
</dbReference>
<reference evidence="6 7" key="1">
    <citation type="submission" date="2014-11" db="EMBL/GenBank/DDBJ databases">
        <authorList>
            <person name="Zhu J."/>
            <person name="Qi W."/>
            <person name="Song R."/>
        </authorList>
    </citation>
    <scope>NUCLEOTIDE SEQUENCE [LARGE SCALE GENOMIC DNA]</scope>
</reference>
<dbReference type="PANTHER" id="PTHR46347">
    <property type="entry name" value="RING/FYVE/PHD ZINC FINGER SUPERFAMILY PROTEIN"/>
    <property type="match status" value="1"/>
</dbReference>
<evidence type="ECO:0000256" key="4">
    <source>
        <dbReference type="SAM" id="Phobius"/>
    </source>
</evidence>
<gene>
    <name evidence="6" type="ORF">Vbra_1367</name>
</gene>
<keyword evidence="2" id="KW-0863">Zinc-finger</keyword>
<dbReference type="GO" id="GO:0008270">
    <property type="term" value="F:zinc ion binding"/>
    <property type="evidence" value="ECO:0007669"/>
    <property type="project" value="UniProtKB-KW"/>
</dbReference>
<organism evidence="6 7">
    <name type="scientific">Vitrella brassicaformis (strain CCMP3155)</name>
    <dbReference type="NCBI Taxonomy" id="1169540"/>
    <lineage>
        <taxon>Eukaryota</taxon>
        <taxon>Sar</taxon>
        <taxon>Alveolata</taxon>
        <taxon>Colpodellida</taxon>
        <taxon>Vitrellaceae</taxon>
        <taxon>Vitrella</taxon>
    </lineage>
</organism>
<keyword evidence="3" id="KW-0862">Zinc</keyword>
<keyword evidence="4" id="KW-0472">Membrane</keyword>
<evidence type="ECO:0000256" key="1">
    <source>
        <dbReference type="ARBA" id="ARBA00022723"/>
    </source>
</evidence>
<dbReference type="SMART" id="SM00744">
    <property type="entry name" value="RINGv"/>
    <property type="match status" value="1"/>
</dbReference>
<dbReference type="CDD" id="cd16495">
    <property type="entry name" value="RING_CH-C4HC3_MARCH"/>
    <property type="match status" value="1"/>
</dbReference>
<dbReference type="AlphaFoldDB" id="A0A0G4FI58"/>
<dbReference type="InParanoid" id="A0A0G4FI58"/>
<evidence type="ECO:0000313" key="6">
    <source>
        <dbReference type="EMBL" id="CEM13143.1"/>
    </source>
</evidence>
<feature type="transmembrane region" description="Helical" evidence="4">
    <location>
        <begin position="273"/>
        <end position="297"/>
    </location>
</feature>
<dbReference type="EMBL" id="CDMY01000444">
    <property type="protein sequence ID" value="CEM13143.1"/>
    <property type="molecule type" value="Genomic_DNA"/>
</dbReference>
<protein>
    <recommendedName>
        <fullName evidence="5">RING-CH-type domain-containing protein</fullName>
    </recommendedName>
</protein>
<dbReference type="PhylomeDB" id="A0A0G4FI58"/>
<dbReference type="InterPro" id="IPR013083">
    <property type="entry name" value="Znf_RING/FYVE/PHD"/>
</dbReference>
<evidence type="ECO:0000256" key="2">
    <source>
        <dbReference type="ARBA" id="ARBA00022771"/>
    </source>
</evidence>
<sequence length="387" mass="42057">MAGEISNRGRYRRALMGWKGLFRTAAIHICELESREARNASFRILTIPADKIQPKQFVSVGFKVAREVRNAMLSLLAQPEPGAVCRFCLSPDETVESGILIAPCGCKGSVRWVHVTCFDSWRKRDGGVKSTCGVCLERYDIMPYDIGPHGSSNLPVGLIPDALFSLAYSLLACLPLLMTILHSCDRSNILTRALRLCHVIPMATVVGLTLSALDWVAGRQHAGSSSLRCGLRMAIAFIVAAAGAARMLIWTFAAGGLGGVWAAHVAGCAEKRSLATAFFCYCPLIFVSLAFLPYCLVRGEKVHQATREALLRLRHRHTAATAGGGCREGVGSLFVCLFSAALFYLREGAYYVLIAMWSLAHIVFWELIVSRFLPAYLTAAAVVAVSV</sequence>
<keyword evidence="4" id="KW-0812">Transmembrane</keyword>
<dbReference type="Gene3D" id="3.30.40.10">
    <property type="entry name" value="Zinc/RING finger domain, C3HC4 (zinc finger)"/>
    <property type="match status" value="1"/>
</dbReference>
<feature type="transmembrane region" description="Helical" evidence="4">
    <location>
        <begin position="229"/>
        <end position="253"/>
    </location>
</feature>
<name>A0A0G4FI58_VITBC</name>
<evidence type="ECO:0000256" key="3">
    <source>
        <dbReference type="ARBA" id="ARBA00022833"/>
    </source>
</evidence>
<evidence type="ECO:0000313" key="7">
    <source>
        <dbReference type="Proteomes" id="UP000041254"/>
    </source>
</evidence>
<dbReference type="Proteomes" id="UP000041254">
    <property type="component" value="Unassembled WGS sequence"/>
</dbReference>
<feature type="domain" description="RING-CH-type" evidence="5">
    <location>
        <begin position="77"/>
        <end position="142"/>
    </location>
</feature>
<proteinExistence type="predicted"/>
<keyword evidence="7" id="KW-1185">Reference proteome</keyword>
<dbReference type="PROSITE" id="PS51292">
    <property type="entry name" value="ZF_RING_CH"/>
    <property type="match status" value="1"/>
</dbReference>
<dbReference type="PANTHER" id="PTHR46347:SF1">
    <property type="entry name" value="RING_FYVE_PHD ZINC FINGER SUPERFAMILY PROTEIN"/>
    <property type="match status" value="1"/>
</dbReference>